<dbReference type="Proteomes" id="UP000558488">
    <property type="component" value="Unassembled WGS sequence"/>
</dbReference>
<keyword evidence="3" id="KW-1185">Reference proteome</keyword>
<gene>
    <name evidence="2" type="ORF">mPipKuh1_008466</name>
</gene>
<dbReference type="AlphaFoldDB" id="A0A7J7VB86"/>
<sequence>MAGEGVGLSGSSVQRKTRTAQPWEALSTPGRREPTPRGHPAPRTARPGRLSSARCELRTRLPARLAQQSLRREPASCSTAPRPPGGAGRPQEGVALWSLLPPPATRWSGNIHTVLSQCFCTFQTS</sequence>
<feature type="region of interest" description="Disordered" evidence="1">
    <location>
        <begin position="1"/>
        <end position="93"/>
    </location>
</feature>
<name>A0A7J7VB86_PIPKU</name>
<accession>A0A7J7VB86</accession>
<dbReference type="EMBL" id="JACAGB010000015">
    <property type="protein sequence ID" value="KAF6322465.1"/>
    <property type="molecule type" value="Genomic_DNA"/>
</dbReference>
<evidence type="ECO:0000313" key="3">
    <source>
        <dbReference type="Proteomes" id="UP000558488"/>
    </source>
</evidence>
<protein>
    <submittedName>
        <fullName evidence="2">Uncharacterized protein</fullName>
    </submittedName>
</protein>
<evidence type="ECO:0000313" key="2">
    <source>
        <dbReference type="EMBL" id="KAF6322465.1"/>
    </source>
</evidence>
<reference evidence="2 3" key="1">
    <citation type="journal article" date="2020" name="Nature">
        <title>Six reference-quality genomes reveal evolution of bat adaptations.</title>
        <authorList>
            <person name="Jebb D."/>
            <person name="Huang Z."/>
            <person name="Pippel M."/>
            <person name="Hughes G.M."/>
            <person name="Lavrichenko K."/>
            <person name="Devanna P."/>
            <person name="Winkler S."/>
            <person name="Jermiin L.S."/>
            <person name="Skirmuntt E.C."/>
            <person name="Katzourakis A."/>
            <person name="Burkitt-Gray L."/>
            <person name="Ray D.A."/>
            <person name="Sullivan K.A.M."/>
            <person name="Roscito J.G."/>
            <person name="Kirilenko B.M."/>
            <person name="Davalos L.M."/>
            <person name="Corthals A.P."/>
            <person name="Power M.L."/>
            <person name="Jones G."/>
            <person name="Ransome R.D."/>
            <person name="Dechmann D.K.N."/>
            <person name="Locatelli A.G."/>
            <person name="Puechmaille S.J."/>
            <person name="Fedrigo O."/>
            <person name="Jarvis E.D."/>
            <person name="Hiller M."/>
            <person name="Vernes S.C."/>
            <person name="Myers E.W."/>
            <person name="Teeling E.C."/>
        </authorList>
    </citation>
    <scope>NUCLEOTIDE SEQUENCE [LARGE SCALE GENOMIC DNA]</scope>
    <source>
        <strain evidence="2">MPipKuh1</strain>
        <tissue evidence="2">Flight muscle</tissue>
    </source>
</reference>
<evidence type="ECO:0000256" key="1">
    <source>
        <dbReference type="SAM" id="MobiDB-lite"/>
    </source>
</evidence>
<organism evidence="2 3">
    <name type="scientific">Pipistrellus kuhlii</name>
    <name type="common">Kuhl's pipistrelle</name>
    <dbReference type="NCBI Taxonomy" id="59472"/>
    <lineage>
        <taxon>Eukaryota</taxon>
        <taxon>Metazoa</taxon>
        <taxon>Chordata</taxon>
        <taxon>Craniata</taxon>
        <taxon>Vertebrata</taxon>
        <taxon>Euteleostomi</taxon>
        <taxon>Mammalia</taxon>
        <taxon>Eutheria</taxon>
        <taxon>Laurasiatheria</taxon>
        <taxon>Chiroptera</taxon>
        <taxon>Yangochiroptera</taxon>
        <taxon>Vespertilionidae</taxon>
        <taxon>Pipistrellus</taxon>
    </lineage>
</organism>
<comment type="caution">
    <text evidence="2">The sequence shown here is derived from an EMBL/GenBank/DDBJ whole genome shotgun (WGS) entry which is preliminary data.</text>
</comment>
<proteinExistence type="predicted"/>